<dbReference type="EMBL" id="CP090978">
    <property type="protein sequence ID" value="UJF32714.1"/>
    <property type="molecule type" value="Genomic_DNA"/>
</dbReference>
<dbReference type="Gene3D" id="3.30.360.40">
    <property type="entry name" value="YwmB-like"/>
    <property type="match status" value="1"/>
</dbReference>
<dbReference type="SUPFAM" id="SSF143842">
    <property type="entry name" value="YwmB-like"/>
    <property type="match status" value="1"/>
</dbReference>
<keyword evidence="2" id="KW-1185">Reference proteome</keyword>
<dbReference type="Proteomes" id="UP001649230">
    <property type="component" value="Chromosome"/>
</dbReference>
<accession>A0ABY3SFD9</accession>
<reference evidence="1 2" key="1">
    <citation type="journal article" date="2024" name="Int. J. Syst. Evol. Microbiol.">
        <title>Paenibacillus hexagrammi sp. nov., a novel bacterium isolated from the gut content of Hexagrammos agrammus.</title>
        <authorList>
            <person name="Jung H.K."/>
            <person name="Kim D.G."/>
            <person name="Zin H."/>
            <person name="Park J."/>
            <person name="Jung H."/>
            <person name="Kim Y.O."/>
            <person name="Kong H.J."/>
            <person name="Kim J.W."/>
            <person name="Kim Y.S."/>
        </authorList>
    </citation>
    <scope>NUCLEOTIDE SEQUENCE [LARGE SCALE GENOMIC DNA]</scope>
    <source>
        <strain evidence="1 2">YPD9-1</strain>
    </source>
</reference>
<dbReference type="InterPro" id="IPR036209">
    <property type="entry name" value="YwmB-like_sf"/>
</dbReference>
<evidence type="ECO:0000313" key="2">
    <source>
        <dbReference type="Proteomes" id="UP001649230"/>
    </source>
</evidence>
<dbReference type="InterPro" id="IPR014794">
    <property type="entry name" value="DUF1779"/>
</dbReference>
<dbReference type="Pfam" id="PF08680">
    <property type="entry name" value="DUF1779"/>
    <property type="match status" value="1"/>
</dbReference>
<sequence>MKKLWLFSMIWLAITSFIFGWVRHADAQGENDSQYLLESMKPYMSETDHITFKYTGFYGSCGTSKDELVRVGSELSEEFGLPVNHELSESNGHPVYSAVTNALQSSSLTLIVAEPQNSSACYVVLRLDASSEEQLAEMLKWQEAADQHWDKLSVEGQWNVMVQGMVSQQQLSRDEDPSHFMNQMVHTFKGQVAESYTDQGTISVSLVSAGFHHFIKSGSNPIELQIALHRESDTGVWRLTAGTPVITSEY</sequence>
<dbReference type="RefSeq" id="WP_235119057.1">
    <property type="nucleotide sequence ID" value="NZ_CP090978.1"/>
</dbReference>
<proteinExistence type="predicted"/>
<gene>
    <name evidence="1" type="ORF">L0M14_24355</name>
</gene>
<name>A0ABY3SFD9_9BACL</name>
<organism evidence="1 2">
    <name type="scientific">Paenibacillus hexagrammi</name>
    <dbReference type="NCBI Taxonomy" id="2908839"/>
    <lineage>
        <taxon>Bacteria</taxon>
        <taxon>Bacillati</taxon>
        <taxon>Bacillota</taxon>
        <taxon>Bacilli</taxon>
        <taxon>Bacillales</taxon>
        <taxon>Paenibacillaceae</taxon>
        <taxon>Paenibacillus</taxon>
    </lineage>
</organism>
<protein>
    <submittedName>
        <fullName evidence="1">YwmB family TATA-box binding protein</fullName>
    </submittedName>
</protein>
<evidence type="ECO:0000313" key="1">
    <source>
        <dbReference type="EMBL" id="UJF32714.1"/>
    </source>
</evidence>